<dbReference type="SMART" id="SM00465">
    <property type="entry name" value="GIYc"/>
    <property type="match status" value="1"/>
</dbReference>
<dbReference type="SUPFAM" id="SSF82771">
    <property type="entry name" value="GIY-YIG endonuclease"/>
    <property type="match status" value="1"/>
</dbReference>
<evidence type="ECO:0000259" key="2">
    <source>
        <dbReference type="PROSITE" id="PS50164"/>
    </source>
</evidence>
<dbReference type="Proteomes" id="UP000283522">
    <property type="component" value="Unassembled WGS sequence"/>
</dbReference>
<comment type="caution">
    <text evidence="3">The sequence shown here is derived from an EMBL/GenBank/DDBJ whole genome shotgun (WGS) entry which is preliminary data.</text>
</comment>
<organism evidence="3 4">
    <name type="scientific">Algoriphagus lacus</name>
    <dbReference type="NCBI Taxonomy" id="2056311"/>
    <lineage>
        <taxon>Bacteria</taxon>
        <taxon>Pseudomonadati</taxon>
        <taxon>Bacteroidota</taxon>
        <taxon>Cytophagia</taxon>
        <taxon>Cytophagales</taxon>
        <taxon>Cyclobacteriaceae</taxon>
        <taxon>Algoriphagus</taxon>
    </lineage>
</organism>
<proteinExistence type="inferred from homology"/>
<accession>A0A418PM62</accession>
<reference evidence="3 4" key="1">
    <citation type="submission" date="2018-09" db="EMBL/GenBank/DDBJ databases">
        <authorList>
            <person name="Wang X."/>
            <person name="Du Z."/>
        </authorList>
    </citation>
    <scope>NUCLEOTIDE SEQUENCE [LARGE SCALE GENOMIC DNA]</scope>
    <source>
        <strain evidence="3 4">N3</strain>
    </source>
</reference>
<name>A0A418PM62_9BACT</name>
<dbReference type="PROSITE" id="PS50164">
    <property type="entry name" value="GIY_YIG"/>
    <property type="match status" value="1"/>
</dbReference>
<evidence type="ECO:0000313" key="4">
    <source>
        <dbReference type="Proteomes" id="UP000283522"/>
    </source>
</evidence>
<dbReference type="InterPro" id="IPR000305">
    <property type="entry name" value="GIY-YIG_endonuc"/>
</dbReference>
<evidence type="ECO:0000256" key="1">
    <source>
        <dbReference type="ARBA" id="ARBA00007435"/>
    </source>
</evidence>
<dbReference type="AlphaFoldDB" id="A0A418PM62"/>
<evidence type="ECO:0000313" key="3">
    <source>
        <dbReference type="EMBL" id="RIW12562.1"/>
    </source>
</evidence>
<dbReference type="InterPro" id="IPR050190">
    <property type="entry name" value="UPF0213_domain"/>
</dbReference>
<protein>
    <submittedName>
        <fullName evidence="3">GIY-YIG nuclease family protein</fullName>
    </submittedName>
</protein>
<dbReference type="PANTHER" id="PTHR34477">
    <property type="entry name" value="UPF0213 PROTEIN YHBQ"/>
    <property type="match status" value="1"/>
</dbReference>
<feature type="domain" description="GIY-YIG" evidence="2">
    <location>
        <begin position="3"/>
        <end position="80"/>
    </location>
</feature>
<comment type="similarity">
    <text evidence="1">Belongs to the UPF0213 family.</text>
</comment>
<dbReference type="OrthoDB" id="1495241at2"/>
<dbReference type="Pfam" id="PF01541">
    <property type="entry name" value="GIY-YIG"/>
    <property type="match status" value="1"/>
</dbReference>
<sequence>MQKGGAVYIMTNSHNTVLYTGVTSDLFRRVFEHRNGLNPNSFSSKYNVSKLVYFESFHSIEEAIVREKQIKGGNRKRKEDLINSLNPEWKDLWEEIQNW</sequence>
<dbReference type="CDD" id="cd10448">
    <property type="entry name" value="GIY-YIG_unchar_3"/>
    <property type="match status" value="1"/>
</dbReference>
<keyword evidence="4" id="KW-1185">Reference proteome</keyword>
<dbReference type="Gene3D" id="3.40.1440.10">
    <property type="entry name" value="GIY-YIG endonuclease"/>
    <property type="match status" value="1"/>
</dbReference>
<dbReference type="PANTHER" id="PTHR34477:SF5">
    <property type="entry name" value="BSL5627 PROTEIN"/>
    <property type="match status" value="1"/>
</dbReference>
<gene>
    <name evidence="3" type="ORF">D0X99_18800</name>
</gene>
<dbReference type="EMBL" id="QXML01000013">
    <property type="protein sequence ID" value="RIW12562.1"/>
    <property type="molecule type" value="Genomic_DNA"/>
</dbReference>
<dbReference type="InterPro" id="IPR035901">
    <property type="entry name" value="GIY-YIG_endonuc_sf"/>
</dbReference>